<keyword evidence="2" id="KW-1185">Reference proteome</keyword>
<evidence type="ECO:0000313" key="1">
    <source>
        <dbReference type="EMBL" id="KAK6177077.1"/>
    </source>
</evidence>
<dbReference type="EMBL" id="JAZGQO010000010">
    <property type="protein sequence ID" value="KAK6177077.1"/>
    <property type="molecule type" value="Genomic_DNA"/>
</dbReference>
<evidence type="ECO:0000313" key="2">
    <source>
        <dbReference type="Proteomes" id="UP001347796"/>
    </source>
</evidence>
<sequence length="122" mass="13847">MSITNITDTGYHNLYFAGKSTPIRGLSCFCDINGGVDLVFYSIYINLNRESCSRVKITADNKPVYNCTDDGVYISYNGIIIRELKKARIEFIDMTSDYDDAILIEFYQKEAVKYSCDCSQQG</sequence>
<dbReference type="AlphaFoldDB" id="A0AAN8JGV9"/>
<dbReference type="Proteomes" id="UP001347796">
    <property type="component" value="Unassembled WGS sequence"/>
</dbReference>
<gene>
    <name evidence="1" type="ORF">SNE40_015255</name>
</gene>
<name>A0AAN8JGV9_PATCE</name>
<proteinExistence type="predicted"/>
<protein>
    <submittedName>
        <fullName evidence="1">Uncharacterized protein</fullName>
    </submittedName>
</protein>
<comment type="caution">
    <text evidence="1">The sequence shown here is derived from an EMBL/GenBank/DDBJ whole genome shotgun (WGS) entry which is preliminary data.</text>
</comment>
<organism evidence="1 2">
    <name type="scientific">Patella caerulea</name>
    <name type="common">Rayed Mediterranean limpet</name>
    <dbReference type="NCBI Taxonomy" id="87958"/>
    <lineage>
        <taxon>Eukaryota</taxon>
        <taxon>Metazoa</taxon>
        <taxon>Spiralia</taxon>
        <taxon>Lophotrochozoa</taxon>
        <taxon>Mollusca</taxon>
        <taxon>Gastropoda</taxon>
        <taxon>Patellogastropoda</taxon>
        <taxon>Patelloidea</taxon>
        <taxon>Patellidae</taxon>
        <taxon>Patella</taxon>
    </lineage>
</organism>
<reference evidence="1 2" key="1">
    <citation type="submission" date="2024-01" db="EMBL/GenBank/DDBJ databases">
        <title>The genome of the rayed Mediterranean limpet Patella caerulea (Linnaeus, 1758).</title>
        <authorList>
            <person name="Anh-Thu Weber A."/>
            <person name="Halstead-Nussloch G."/>
        </authorList>
    </citation>
    <scope>NUCLEOTIDE SEQUENCE [LARGE SCALE GENOMIC DNA]</scope>
    <source>
        <strain evidence="1">AATW-2023a</strain>
        <tissue evidence="1">Whole specimen</tissue>
    </source>
</reference>
<accession>A0AAN8JGV9</accession>